<comment type="caution">
    <text evidence="2">The sequence shown here is derived from an EMBL/GenBank/DDBJ whole genome shotgun (WGS) entry which is preliminary data.</text>
</comment>
<evidence type="ECO:0000256" key="1">
    <source>
        <dbReference type="SAM" id="Phobius"/>
    </source>
</evidence>
<keyword evidence="3" id="KW-1185">Reference proteome</keyword>
<sequence length="185" mass="20830">MKKIIWMSNIILTLLLLSLLTMLITTVIVLISDTPLLNFSQENGTNMWIGLEVSGSWASAAKQLTQSNFNAVIWLGLLQLLPFILINIILIRLFYLYRQGLFFNPKNISCFTWLGTVLLAQFIIVAIYPALLFTLLNYVTGSGLGRMVSINDTDIIGLLAGLIIYVIAWVMKQAHQLQQEQELVI</sequence>
<protein>
    <recommendedName>
        <fullName evidence="4">DUF2975 domain-containing protein</fullName>
    </recommendedName>
</protein>
<evidence type="ECO:0000313" key="2">
    <source>
        <dbReference type="EMBL" id="KPH64569.1"/>
    </source>
</evidence>
<dbReference type="RefSeq" id="WP_054205377.1">
    <property type="nucleotide sequence ID" value="NZ_LHPH01000004.1"/>
</dbReference>
<dbReference type="STRING" id="187330.AMS58_12485"/>
<reference evidence="2 3" key="1">
    <citation type="submission" date="2015-08" db="EMBL/GenBank/DDBJ databases">
        <title>Draft Genome Sequence of Pseudoalteromonas porphyrae UCD-SED14.</title>
        <authorList>
            <person name="Coil D.A."/>
            <person name="Jospin G."/>
            <person name="Lee R.D."/>
            <person name="Eisen J.A."/>
        </authorList>
    </citation>
    <scope>NUCLEOTIDE SEQUENCE [LARGE SCALE GENOMIC DNA]</scope>
    <source>
        <strain evidence="2 3">UCD-SED14</strain>
    </source>
</reference>
<dbReference type="EMBL" id="LHPH01000004">
    <property type="protein sequence ID" value="KPH64569.1"/>
    <property type="molecule type" value="Genomic_DNA"/>
</dbReference>
<dbReference type="Proteomes" id="UP000037848">
    <property type="component" value="Unassembled WGS sequence"/>
</dbReference>
<feature type="transmembrane region" description="Helical" evidence="1">
    <location>
        <begin position="12"/>
        <end position="31"/>
    </location>
</feature>
<gene>
    <name evidence="2" type="ORF">ADS77_04630</name>
</gene>
<proteinExistence type="predicted"/>
<evidence type="ECO:0000313" key="3">
    <source>
        <dbReference type="Proteomes" id="UP000037848"/>
    </source>
</evidence>
<dbReference type="Pfam" id="PF11188">
    <property type="entry name" value="DUF2975"/>
    <property type="match status" value="1"/>
</dbReference>
<dbReference type="PATRIC" id="fig|187330.3.peg.2687"/>
<keyword evidence="1" id="KW-1133">Transmembrane helix</keyword>
<keyword evidence="1" id="KW-0472">Membrane</keyword>
<evidence type="ECO:0008006" key="4">
    <source>
        <dbReference type="Google" id="ProtNLM"/>
    </source>
</evidence>
<organism evidence="2 3">
    <name type="scientific">Pseudoalteromonas porphyrae</name>
    <dbReference type="NCBI Taxonomy" id="187330"/>
    <lineage>
        <taxon>Bacteria</taxon>
        <taxon>Pseudomonadati</taxon>
        <taxon>Pseudomonadota</taxon>
        <taxon>Gammaproteobacteria</taxon>
        <taxon>Alteromonadales</taxon>
        <taxon>Pseudoalteromonadaceae</taxon>
        <taxon>Pseudoalteromonas</taxon>
    </lineage>
</organism>
<keyword evidence="1" id="KW-0812">Transmembrane</keyword>
<name>A0A0N0M1F0_9GAMM</name>
<dbReference type="OrthoDB" id="6293957at2"/>
<accession>A0A0N0M1F0</accession>
<feature type="transmembrane region" description="Helical" evidence="1">
    <location>
        <begin position="108"/>
        <end position="135"/>
    </location>
</feature>
<dbReference type="InterPro" id="IPR021354">
    <property type="entry name" value="DUF2975"/>
</dbReference>
<feature type="transmembrane region" description="Helical" evidence="1">
    <location>
        <begin position="71"/>
        <end position="96"/>
    </location>
</feature>
<dbReference type="AlphaFoldDB" id="A0A0N0M1F0"/>
<feature type="transmembrane region" description="Helical" evidence="1">
    <location>
        <begin position="155"/>
        <end position="171"/>
    </location>
</feature>